<evidence type="ECO:0000256" key="14">
    <source>
        <dbReference type="ARBA" id="ARBA00023136"/>
    </source>
</evidence>
<gene>
    <name evidence="21" type="ORF">HERI1096_LOCUS14457</name>
    <name evidence="22" type="ORF">HERI1096_LOCUS14458</name>
</gene>
<evidence type="ECO:0000256" key="4">
    <source>
        <dbReference type="ARBA" id="ARBA00022475"/>
    </source>
</evidence>
<dbReference type="GO" id="GO:0005432">
    <property type="term" value="F:calcium:sodium antiporter activity"/>
    <property type="evidence" value="ECO:0007669"/>
    <property type="project" value="InterPro"/>
</dbReference>
<evidence type="ECO:0000256" key="17">
    <source>
        <dbReference type="ARBA" id="ARBA00033667"/>
    </source>
</evidence>
<evidence type="ECO:0000256" key="15">
    <source>
        <dbReference type="ARBA" id="ARBA00023180"/>
    </source>
</evidence>
<dbReference type="PANTHER" id="PTHR11878:SF65">
    <property type="entry name" value="NA_CA-EXCHANGE PROTEIN, ISOFORM G"/>
    <property type="match status" value="1"/>
</dbReference>
<protein>
    <recommendedName>
        <fullName evidence="20">Calx-beta domain-containing protein</fullName>
    </recommendedName>
</protein>
<dbReference type="PANTHER" id="PTHR11878">
    <property type="entry name" value="SODIUM/CALCIUM EXCHANGER"/>
    <property type="match status" value="1"/>
</dbReference>
<evidence type="ECO:0000259" key="20">
    <source>
        <dbReference type="SMART" id="SM00237"/>
    </source>
</evidence>
<dbReference type="GO" id="GO:0005516">
    <property type="term" value="F:calmodulin binding"/>
    <property type="evidence" value="ECO:0007669"/>
    <property type="project" value="UniProtKB-KW"/>
</dbReference>
<evidence type="ECO:0000256" key="3">
    <source>
        <dbReference type="ARBA" id="ARBA00022448"/>
    </source>
</evidence>
<dbReference type="GO" id="GO:0046872">
    <property type="term" value="F:metal ion binding"/>
    <property type="evidence" value="ECO:0007669"/>
    <property type="project" value="UniProtKB-KW"/>
</dbReference>
<feature type="region of interest" description="Disordered" evidence="18">
    <location>
        <begin position="245"/>
        <end position="267"/>
    </location>
</feature>
<keyword evidence="15" id="KW-0325">Glycoprotein</keyword>
<keyword evidence="11 19" id="KW-1133">Transmembrane helix</keyword>
<keyword evidence="8" id="KW-0677">Repeat</keyword>
<feature type="transmembrane region" description="Helical" evidence="19">
    <location>
        <begin position="6"/>
        <end position="35"/>
    </location>
</feature>
<keyword evidence="10" id="KW-0112">Calmodulin-binding</keyword>
<dbReference type="Pfam" id="PF03160">
    <property type="entry name" value="Calx-beta"/>
    <property type="match status" value="1"/>
</dbReference>
<dbReference type="Gene3D" id="2.60.40.2030">
    <property type="match status" value="1"/>
</dbReference>
<evidence type="ECO:0000256" key="9">
    <source>
        <dbReference type="ARBA" id="ARBA00022837"/>
    </source>
</evidence>
<evidence type="ECO:0000256" key="6">
    <source>
        <dbReference type="ARBA" id="ARBA00022723"/>
    </source>
</evidence>
<evidence type="ECO:0000313" key="22">
    <source>
        <dbReference type="EMBL" id="CAE0113784.1"/>
    </source>
</evidence>
<keyword evidence="12" id="KW-0915">Sodium</keyword>
<evidence type="ECO:0000256" key="16">
    <source>
        <dbReference type="ARBA" id="ARBA00023201"/>
    </source>
</evidence>
<organism evidence="21">
    <name type="scientific">Haptolina ericina</name>
    <dbReference type="NCBI Taxonomy" id="156174"/>
    <lineage>
        <taxon>Eukaryota</taxon>
        <taxon>Haptista</taxon>
        <taxon>Haptophyta</taxon>
        <taxon>Prymnesiophyceae</taxon>
        <taxon>Prymnesiales</taxon>
        <taxon>Prymnesiaceae</taxon>
        <taxon>Haptolina</taxon>
    </lineage>
</organism>
<comment type="subcellular location">
    <subcellularLocation>
        <location evidence="1">Cell membrane</location>
        <topology evidence="1">Multi-pass membrane protein</topology>
    </subcellularLocation>
</comment>
<dbReference type="InterPro" id="IPR038081">
    <property type="entry name" value="CalX-like_sf"/>
</dbReference>
<evidence type="ECO:0000256" key="2">
    <source>
        <dbReference type="ARBA" id="ARBA00007489"/>
    </source>
</evidence>
<evidence type="ECO:0000256" key="11">
    <source>
        <dbReference type="ARBA" id="ARBA00022989"/>
    </source>
</evidence>
<feature type="transmembrane region" description="Helical" evidence="19">
    <location>
        <begin position="158"/>
        <end position="178"/>
    </location>
</feature>
<feature type="region of interest" description="Disordered" evidence="18">
    <location>
        <begin position="287"/>
        <end position="333"/>
    </location>
</feature>
<keyword evidence="6" id="KW-0479">Metal-binding</keyword>
<dbReference type="SUPFAM" id="SSF141072">
    <property type="entry name" value="CalX-like"/>
    <property type="match status" value="1"/>
</dbReference>
<comment type="similarity">
    <text evidence="2">Belongs to the Ca(2+):cation antiporter (CaCA) (TC 2.A.19) family. SLC8 subfamily.</text>
</comment>
<feature type="transmembrane region" description="Helical" evidence="19">
    <location>
        <begin position="648"/>
        <end position="674"/>
    </location>
</feature>
<dbReference type="InterPro" id="IPR051171">
    <property type="entry name" value="CaCA"/>
</dbReference>
<comment type="catalytic activity">
    <reaction evidence="17">
        <text>Ca(2+)(in) + 3 Na(+)(out) = Ca(2+)(out) + 3 Na(+)(in)</text>
        <dbReference type="Rhea" id="RHEA:69955"/>
        <dbReference type="ChEBI" id="CHEBI:29101"/>
        <dbReference type="ChEBI" id="CHEBI:29108"/>
    </reaction>
</comment>
<dbReference type="InterPro" id="IPR004836">
    <property type="entry name" value="Na_Ca_Ex"/>
</dbReference>
<evidence type="ECO:0000256" key="18">
    <source>
        <dbReference type="SAM" id="MobiDB-lite"/>
    </source>
</evidence>
<keyword evidence="4" id="KW-1003">Cell membrane</keyword>
<dbReference type="SMART" id="SM00237">
    <property type="entry name" value="Calx_beta"/>
    <property type="match status" value="1"/>
</dbReference>
<keyword evidence="13" id="KW-0406">Ion transport</keyword>
<dbReference type="InterPro" id="IPR003644">
    <property type="entry name" value="Calx_beta"/>
</dbReference>
<evidence type="ECO:0000256" key="10">
    <source>
        <dbReference type="ARBA" id="ARBA00022860"/>
    </source>
</evidence>
<feature type="transmembrane region" description="Helical" evidence="19">
    <location>
        <begin position="56"/>
        <end position="78"/>
    </location>
</feature>
<dbReference type="EMBL" id="HBHX01025891">
    <property type="protein sequence ID" value="CAE0113784.1"/>
    <property type="molecule type" value="Transcribed_RNA"/>
</dbReference>
<dbReference type="PRINTS" id="PR01259">
    <property type="entry name" value="NACAEXCHNGR"/>
</dbReference>
<evidence type="ECO:0000256" key="5">
    <source>
        <dbReference type="ARBA" id="ARBA00022692"/>
    </source>
</evidence>
<evidence type="ECO:0000256" key="19">
    <source>
        <dbReference type="SAM" id="Phobius"/>
    </source>
</evidence>
<dbReference type="AlphaFoldDB" id="A0A6T9EWW7"/>
<evidence type="ECO:0000256" key="12">
    <source>
        <dbReference type="ARBA" id="ARBA00023053"/>
    </source>
</evidence>
<name>A0A6T9EWW7_9EUKA</name>
<keyword evidence="16" id="KW-0739">Sodium transport</keyword>
<accession>A0A6T9EWW7</accession>
<keyword evidence="9" id="KW-0106">Calcium</keyword>
<keyword evidence="5 19" id="KW-0812">Transmembrane</keyword>
<dbReference type="Pfam" id="PF01699">
    <property type="entry name" value="Na_Ca_ex"/>
    <property type="match status" value="2"/>
</dbReference>
<reference evidence="21" key="1">
    <citation type="submission" date="2021-01" db="EMBL/GenBank/DDBJ databases">
        <authorList>
            <person name="Corre E."/>
            <person name="Pelletier E."/>
            <person name="Niang G."/>
            <person name="Scheremetjew M."/>
            <person name="Finn R."/>
            <person name="Kale V."/>
            <person name="Holt S."/>
            <person name="Cochrane G."/>
            <person name="Meng A."/>
            <person name="Brown T."/>
            <person name="Cohen L."/>
        </authorList>
    </citation>
    <scope>NUCLEOTIDE SEQUENCE</scope>
    <source>
        <strain evidence="21">CCMP281</strain>
    </source>
</reference>
<dbReference type="EMBL" id="HBHX01025890">
    <property type="protein sequence ID" value="CAE0113783.1"/>
    <property type="molecule type" value="Transcribed_RNA"/>
</dbReference>
<dbReference type="InterPro" id="IPR004837">
    <property type="entry name" value="NaCa_Exmemb"/>
</dbReference>
<evidence type="ECO:0000256" key="7">
    <source>
        <dbReference type="ARBA" id="ARBA00022729"/>
    </source>
</evidence>
<evidence type="ECO:0000313" key="21">
    <source>
        <dbReference type="EMBL" id="CAE0113783.1"/>
    </source>
</evidence>
<feature type="transmembrane region" description="Helical" evidence="19">
    <location>
        <begin position="694"/>
        <end position="714"/>
    </location>
</feature>
<keyword evidence="7" id="KW-0732">Signal</keyword>
<dbReference type="GO" id="GO:0005886">
    <property type="term" value="C:plasma membrane"/>
    <property type="evidence" value="ECO:0007669"/>
    <property type="project" value="UniProtKB-SubCell"/>
</dbReference>
<feature type="transmembrane region" description="Helical" evidence="19">
    <location>
        <begin position="129"/>
        <end position="152"/>
    </location>
</feature>
<proteinExistence type="inferred from homology"/>
<keyword evidence="3" id="KW-0813">Transport</keyword>
<feature type="transmembrane region" description="Helical" evidence="19">
    <location>
        <begin position="529"/>
        <end position="553"/>
    </location>
</feature>
<sequence>MLAGYIIPWMLVLFWVFSGVALGAEVFMTSIEVITSKEKVRNVVIDGKAKKFHTRVWNPTVANLTLMALGSSAPEILLSIVEILKENFHAGELGPSTIVGSAAFNLMVITAVCLICLPEGEVRRIEQLSVFLTTSFYSVMAYVWVLIIVVVWTPEVITVTEGVLTIVFLVLLIIQAYMTDRYFTKSKLAQEYVTVVTDAGEVVDPEFAAKTLDDARTSGIVEPGTDTGRLASFLKPQSRAHYRRNVIKSMKSPRAPSTSVTSEADHAQAMADISKATAESMKATFSFRDPKADPEPDPEAAAAAPSPKATSTRFSRRSSSKSSPGLGEKSVTRVRPDAASVNGVICFKDEVVSVLESVGSVTLHVERRGGSEGEVQVAYTTKEQTATADADYVSQSGTLTFAPGEVEKQITIEIIDDDMYEKDEEFTVVLTEPTGGAVFDHKTDGESNAAICTVIIVNDDEATGKLGEVLAYVNMLNLDNLRLARANWGTQLREAVDIGEGASLFECILFVLMVPWRLLFALVPPPALWGGWPCFAASLMGIGFQVVLINDFASQMGCQMYIKKPVTAITFVALGTSLPDTFASMQAAREDKSADNSIGNVTGSNSVNVFFGLGLPWAMAAIYWKLVGADDEWKARYPTFVDEYPNGAFVVYSADLGFSVVVFTCCAITTLSVILVRRYWGDPPGELGGNRRHAFMHAGFLVSLWLLYITLSVLSTEKMITTF</sequence>
<feature type="domain" description="Calx-beta" evidence="20">
    <location>
        <begin position="329"/>
        <end position="431"/>
    </location>
</feature>
<feature type="transmembrane region" description="Helical" evidence="19">
    <location>
        <begin position="98"/>
        <end position="117"/>
    </location>
</feature>
<feature type="compositionally biased region" description="Low complexity" evidence="18">
    <location>
        <begin position="299"/>
        <end position="313"/>
    </location>
</feature>
<dbReference type="InterPro" id="IPR044880">
    <property type="entry name" value="NCX_ion-bd_dom_sf"/>
</dbReference>
<dbReference type="GO" id="GO:0007154">
    <property type="term" value="P:cell communication"/>
    <property type="evidence" value="ECO:0007669"/>
    <property type="project" value="InterPro"/>
</dbReference>
<feature type="transmembrane region" description="Helical" evidence="19">
    <location>
        <begin position="503"/>
        <end position="523"/>
    </location>
</feature>
<evidence type="ECO:0000256" key="1">
    <source>
        <dbReference type="ARBA" id="ARBA00004651"/>
    </source>
</evidence>
<dbReference type="Gene3D" id="1.20.1420.30">
    <property type="entry name" value="NCX, central ion-binding region"/>
    <property type="match status" value="2"/>
</dbReference>
<evidence type="ECO:0000256" key="8">
    <source>
        <dbReference type="ARBA" id="ARBA00022737"/>
    </source>
</evidence>
<keyword evidence="14 19" id="KW-0472">Membrane</keyword>
<evidence type="ECO:0000256" key="13">
    <source>
        <dbReference type="ARBA" id="ARBA00023065"/>
    </source>
</evidence>